<evidence type="ECO:0000313" key="1">
    <source>
        <dbReference type="EMBL" id="VEL40599.1"/>
    </source>
</evidence>
<dbReference type="Proteomes" id="UP000784294">
    <property type="component" value="Unassembled WGS sequence"/>
</dbReference>
<dbReference type="AlphaFoldDB" id="A0A3S5CQS7"/>
<comment type="caution">
    <text evidence="1">The sequence shown here is derived from an EMBL/GenBank/DDBJ whole genome shotgun (WGS) entry which is preliminary data.</text>
</comment>
<accession>A0A3S5CQS7</accession>
<gene>
    <name evidence="1" type="ORF">PXEA_LOCUS34039</name>
</gene>
<name>A0A3S5CQS7_9PLAT</name>
<reference evidence="1" key="1">
    <citation type="submission" date="2018-11" db="EMBL/GenBank/DDBJ databases">
        <authorList>
            <consortium name="Pathogen Informatics"/>
        </authorList>
    </citation>
    <scope>NUCLEOTIDE SEQUENCE</scope>
</reference>
<organism evidence="1 2">
    <name type="scientific">Protopolystoma xenopodis</name>
    <dbReference type="NCBI Taxonomy" id="117903"/>
    <lineage>
        <taxon>Eukaryota</taxon>
        <taxon>Metazoa</taxon>
        <taxon>Spiralia</taxon>
        <taxon>Lophotrochozoa</taxon>
        <taxon>Platyhelminthes</taxon>
        <taxon>Monogenea</taxon>
        <taxon>Polyopisthocotylea</taxon>
        <taxon>Polystomatidea</taxon>
        <taxon>Polystomatidae</taxon>
        <taxon>Protopolystoma</taxon>
    </lineage>
</organism>
<protein>
    <submittedName>
        <fullName evidence="1">Uncharacterized protein</fullName>
    </submittedName>
</protein>
<dbReference type="EMBL" id="CAAALY010265571">
    <property type="protein sequence ID" value="VEL40599.1"/>
    <property type="molecule type" value="Genomic_DNA"/>
</dbReference>
<proteinExistence type="predicted"/>
<sequence>MFQKGTPGSRIYRGVKPPSRIKRLNLSALLSSSTKPDVSDYAALVVPFLGGLRQPKRRIKDKRLQYYAIQPSSSGEIDLRISSSCTLILNESPPTMLSPEIHGNPIYRIYNQSIGSLLGDAAVYLLLGP</sequence>
<evidence type="ECO:0000313" key="2">
    <source>
        <dbReference type="Proteomes" id="UP000784294"/>
    </source>
</evidence>
<keyword evidence="2" id="KW-1185">Reference proteome</keyword>